<comment type="caution">
    <text evidence="13">The sequence shown here is derived from an EMBL/GenBank/DDBJ whole genome shotgun (WGS) entry which is preliminary data.</text>
</comment>
<reference evidence="13 14" key="1">
    <citation type="submission" date="2021-01" db="EMBL/GenBank/DDBJ databases">
        <title>Carboxyliciviraga sp.nov., isolated from coastal sediments.</title>
        <authorList>
            <person name="Lu D."/>
            <person name="Zhang T."/>
        </authorList>
    </citation>
    <scope>NUCLEOTIDE SEQUENCE [LARGE SCALE GENOMIC DNA]</scope>
    <source>
        <strain evidence="13 14">N1Y132</strain>
    </source>
</reference>
<dbReference type="RefSeq" id="WP_200463570.1">
    <property type="nucleotide sequence ID" value="NZ_JAENRR010000005.1"/>
</dbReference>
<dbReference type="InterPro" id="IPR004150">
    <property type="entry name" value="NAD_DNA_ligase_OB"/>
</dbReference>
<evidence type="ECO:0000256" key="9">
    <source>
        <dbReference type="ARBA" id="ARBA00023204"/>
    </source>
</evidence>
<evidence type="ECO:0000313" key="13">
    <source>
        <dbReference type="EMBL" id="MBK3516340.1"/>
    </source>
</evidence>
<feature type="binding site" evidence="11">
    <location>
        <position position="309"/>
    </location>
    <ligand>
        <name>NAD(+)</name>
        <dbReference type="ChEBI" id="CHEBI:57540"/>
    </ligand>
</feature>
<feature type="binding site" evidence="11">
    <location>
        <position position="285"/>
    </location>
    <ligand>
        <name>NAD(+)</name>
        <dbReference type="ChEBI" id="CHEBI:57540"/>
    </ligand>
</feature>
<evidence type="ECO:0000256" key="11">
    <source>
        <dbReference type="HAMAP-Rule" id="MF_01588"/>
    </source>
</evidence>
<keyword evidence="8 11" id="KW-0520">NAD</keyword>
<dbReference type="SMART" id="SM00532">
    <property type="entry name" value="LIGANc"/>
    <property type="match status" value="1"/>
</dbReference>
<dbReference type="Gene3D" id="6.20.10.30">
    <property type="match status" value="1"/>
</dbReference>
<comment type="similarity">
    <text evidence="11">Belongs to the NAD-dependent DNA ligase family. LigA subfamily.</text>
</comment>
<comment type="cofactor">
    <cofactor evidence="11">
        <name>Mg(2+)</name>
        <dbReference type="ChEBI" id="CHEBI:18420"/>
    </cofactor>
    <cofactor evidence="11">
        <name>Mn(2+)</name>
        <dbReference type="ChEBI" id="CHEBI:29035"/>
    </cofactor>
</comment>
<dbReference type="InterPro" id="IPR013839">
    <property type="entry name" value="DNAligase_adenylation"/>
</dbReference>
<comment type="catalytic activity">
    <reaction evidence="10 11">
        <text>NAD(+) + (deoxyribonucleotide)n-3'-hydroxyl + 5'-phospho-(deoxyribonucleotide)m = (deoxyribonucleotide)n+m + AMP + beta-nicotinamide D-nucleotide.</text>
        <dbReference type="EC" id="6.5.1.2"/>
    </reaction>
</comment>
<dbReference type="Proteomes" id="UP000605676">
    <property type="component" value="Unassembled WGS sequence"/>
</dbReference>
<feature type="binding site" evidence="11">
    <location>
        <position position="406"/>
    </location>
    <ligand>
        <name>Zn(2+)</name>
        <dbReference type="ChEBI" id="CHEBI:29105"/>
    </ligand>
</feature>
<dbReference type="NCBIfam" id="NF005932">
    <property type="entry name" value="PRK07956.1"/>
    <property type="match status" value="1"/>
</dbReference>
<feature type="binding site" evidence="11">
    <location>
        <position position="170"/>
    </location>
    <ligand>
        <name>NAD(+)</name>
        <dbReference type="ChEBI" id="CHEBI:57540"/>
    </ligand>
</feature>
<dbReference type="InterPro" id="IPR001679">
    <property type="entry name" value="DNA_ligase"/>
</dbReference>
<dbReference type="Pfam" id="PF03119">
    <property type="entry name" value="DNA_ligase_ZBD"/>
    <property type="match status" value="1"/>
</dbReference>
<feature type="active site" description="N6-AMP-lysine intermediate" evidence="11">
    <location>
        <position position="113"/>
    </location>
</feature>
<keyword evidence="9 11" id="KW-0234">DNA repair</keyword>
<dbReference type="InterPro" id="IPR012340">
    <property type="entry name" value="NA-bd_OB-fold"/>
</dbReference>
<evidence type="ECO:0000256" key="8">
    <source>
        <dbReference type="ARBA" id="ARBA00023027"/>
    </source>
</evidence>
<keyword evidence="4 11" id="KW-0479">Metal-binding</keyword>
<dbReference type="NCBIfam" id="TIGR00575">
    <property type="entry name" value="dnlj"/>
    <property type="match status" value="1"/>
</dbReference>
<dbReference type="PROSITE" id="PS50172">
    <property type="entry name" value="BRCT"/>
    <property type="match status" value="1"/>
</dbReference>
<feature type="binding site" evidence="11">
    <location>
        <position position="134"/>
    </location>
    <ligand>
        <name>NAD(+)</name>
        <dbReference type="ChEBI" id="CHEBI:57540"/>
    </ligand>
</feature>
<dbReference type="EC" id="6.5.1.2" evidence="11"/>
<dbReference type="SUPFAM" id="SSF50249">
    <property type="entry name" value="Nucleic acid-binding proteins"/>
    <property type="match status" value="1"/>
</dbReference>
<accession>A0ABS1HF87</accession>
<feature type="binding site" evidence="11">
    <location>
        <begin position="81"/>
        <end position="82"/>
    </location>
    <ligand>
        <name>NAD(+)</name>
        <dbReference type="ChEBI" id="CHEBI:57540"/>
    </ligand>
</feature>
<dbReference type="HAMAP" id="MF_01588">
    <property type="entry name" value="DNA_ligase_A"/>
    <property type="match status" value="1"/>
</dbReference>
<feature type="binding site" evidence="11">
    <location>
        <position position="403"/>
    </location>
    <ligand>
        <name>Zn(2+)</name>
        <dbReference type="ChEBI" id="CHEBI:29105"/>
    </ligand>
</feature>
<dbReference type="InterPro" id="IPR036420">
    <property type="entry name" value="BRCT_dom_sf"/>
</dbReference>
<evidence type="ECO:0000256" key="7">
    <source>
        <dbReference type="ARBA" id="ARBA00022842"/>
    </source>
</evidence>
<keyword evidence="11" id="KW-0464">Manganese</keyword>
<dbReference type="Gene3D" id="3.40.50.10190">
    <property type="entry name" value="BRCT domain"/>
    <property type="match status" value="1"/>
</dbReference>
<dbReference type="Pfam" id="PF01653">
    <property type="entry name" value="DNA_ligase_aden"/>
    <property type="match status" value="1"/>
</dbReference>
<feature type="binding site" evidence="11">
    <location>
        <position position="421"/>
    </location>
    <ligand>
        <name>Zn(2+)</name>
        <dbReference type="ChEBI" id="CHEBI:29105"/>
    </ligand>
</feature>
<evidence type="ECO:0000256" key="5">
    <source>
        <dbReference type="ARBA" id="ARBA00022763"/>
    </source>
</evidence>
<evidence type="ECO:0000313" key="14">
    <source>
        <dbReference type="Proteomes" id="UP000605676"/>
    </source>
</evidence>
<dbReference type="SUPFAM" id="SSF47781">
    <property type="entry name" value="RuvA domain 2-like"/>
    <property type="match status" value="2"/>
</dbReference>
<evidence type="ECO:0000256" key="1">
    <source>
        <dbReference type="ARBA" id="ARBA00004067"/>
    </source>
</evidence>
<sequence length="939" mass="106141">MPDIGKEIQELREQLHQYNHQYYVLNEPQISDYDFDQLLKKLIELEKQHPEFDEPNSPSKRVGSDLSNDFIQVTHKYPMLSLGNTYNEAEIENFYNRISKEIGHEVEFVCELKYDGASISLTYENGELSNAVTRGDGEKGDDVTANVKTIKSIPLQLKGSYPDEFVIRGEIFIPKKKFNEINAELEVKGEKTFANPRNTAAGSLKLKKSKEVAKRGLDCLLYYVFSDNLNTTLHSDNIKNAGQWGFKTPAHYKVCNSLQDIYQFINKWDKERFNLPFEIDGIVIKVNNRAYQEQLGYTAKEPRWAISYKFKAEEAESLLQSITYQVGRTGKITPVANLSPVQLAGTTVKRASLHNADIIDSLDLHTGDTVFVEKGGEIIPKITKVNIDKRQANADKFIFISHCPECGTTLVKEEGVAAHYCPNETGCPPQIENRISHFVSRKAMNIDSLGEGIISLLIEKGYIKNVADLYELNNKQNQLIGLERLNLPKDELYEQPKIPLEKVIYALNIGSKPMTLKNAGILTRHYETLENYLNASSDSLSGIEGLEFRDKAQQTKFIASIIGYKSDLFNQDIITHFEDDKNDSEGIRLITILKYFRIPQASHEDLEKVIQTYDYIYQIAKCEASDLIKLGINNEVAQSIITTLNSKTNKGIVDKLNVLSKTTLQEKSVSKLIESIENSKKEPFEKVLFALGIKDIGETVAKEICKTVNNVENISAASAPSLLERLKELYLDCLPEEETPSTIKYTPKSDLKKSQYLYQTLSIFEDIYSIHAIQKSFTQNLNSKRKTNIDIGTKEALENVLREQVKNDIPEAYFHYAQIKGVKANILSSLVQYFENEQNRHLVERLKTAGLQFKLEEKSANRSSKLEGKTIVITGTLSQPRPHYAKLIEENGGKCTNSISAKTSFVLAGENVGASKKSKAQKLGINFVTEEEFFNLLNA</sequence>
<feature type="domain" description="BRCT" evidence="12">
    <location>
        <begin position="861"/>
        <end position="939"/>
    </location>
</feature>
<feature type="binding site" evidence="11">
    <location>
        <position position="111"/>
    </location>
    <ligand>
        <name>NAD(+)</name>
        <dbReference type="ChEBI" id="CHEBI:57540"/>
    </ligand>
</feature>
<evidence type="ECO:0000256" key="10">
    <source>
        <dbReference type="ARBA" id="ARBA00034005"/>
    </source>
</evidence>
<dbReference type="Gene3D" id="1.10.287.610">
    <property type="entry name" value="Helix hairpin bin"/>
    <property type="match status" value="1"/>
</dbReference>
<dbReference type="InterPro" id="IPR004149">
    <property type="entry name" value="Znf_DNAligase_C4"/>
</dbReference>
<keyword evidence="3 11" id="KW-0235">DNA replication</keyword>
<dbReference type="Pfam" id="PF03120">
    <property type="entry name" value="OB_DNA_ligase"/>
    <property type="match status" value="1"/>
</dbReference>
<comment type="function">
    <text evidence="1 11">DNA ligase that catalyzes the formation of phosphodiester linkages between 5'-phosphoryl and 3'-hydroxyl groups in double-stranded DNA using NAD as a coenzyme and as the energy source for the reaction. It is essential for DNA replication and repair of damaged DNA.</text>
</comment>
<dbReference type="PROSITE" id="PS01056">
    <property type="entry name" value="DNA_LIGASE_N2"/>
    <property type="match status" value="1"/>
</dbReference>
<dbReference type="Pfam" id="PF00533">
    <property type="entry name" value="BRCT"/>
    <property type="match status" value="1"/>
</dbReference>
<dbReference type="CDD" id="cd00114">
    <property type="entry name" value="LIGANc"/>
    <property type="match status" value="1"/>
</dbReference>
<keyword evidence="14" id="KW-1185">Reference proteome</keyword>
<dbReference type="SMART" id="SM00292">
    <property type="entry name" value="BRCT"/>
    <property type="match status" value="1"/>
</dbReference>
<dbReference type="SUPFAM" id="SSF52113">
    <property type="entry name" value="BRCT domain"/>
    <property type="match status" value="1"/>
</dbReference>
<dbReference type="EMBL" id="JAENRR010000005">
    <property type="protein sequence ID" value="MBK3516340.1"/>
    <property type="molecule type" value="Genomic_DNA"/>
</dbReference>
<dbReference type="CDD" id="cd17748">
    <property type="entry name" value="BRCT_DNA_ligase_like"/>
    <property type="match status" value="1"/>
</dbReference>
<dbReference type="Gene3D" id="2.40.50.140">
    <property type="entry name" value="Nucleic acid-binding proteins"/>
    <property type="match status" value="1"/>
</dbReference>
<dbReference type="PANTHER" id="PTHR23389">
    <property type="entry name" value="CHROMOSOME TRANSMISSION FIDELITY FACTOR 18"/>
    <property type="match status" value="1"/>
</dbReference>
<evidence type="ECO:0000256" key="3">
    <source>
        <dbReference type="ARBA" id="ARBA00022705"/>
    </source>
</evidence>
<dbReference type="InterPro" id="IPR001357">
    <property type="entry name" value="BRCT_dom"/>
</dbReference>
<proteinExistence type="inferred from homology"/>
<dbReference type="InterPro" id="IPR010994">
    <property type="entry name" value="RuvA_2-like"/>
</dbReference>
<dbReference type="GO" id="GO:0003911">
    <property type="term" value="F:DNA ligase (NAD+) activity"/>
    <property type="evidence" value="ECO:0007669"/>
    <property type="project" value="UniProtKB-EC"/>
</dbReference>
<evidence type="ECO:0000256" key="2">
    <source>
        <dbReference type="ARBA" id="ARBA00022598"/>
    </source>
</evidence>
<feature type="binding site" evidence="11">
    <location>
        <begin position="32"/>
        <end position="36"/>
    </location>
    <ligand>
        <name>NAD(+)</name>
        <dbReference type="ChEBI" id="CHEBI:57540"/>
    </ligand>
</feature>
<evidence type="ECO:0000256" key="6">
    <source>
        <dbReference type="ARBA" id="ARBA00022833"/>
    </source>
</evidence>
<dbReference type="Gene3D" id="3.30.470.30">
    <property type="entry name" value="DNA ligase/mRNA capping enzyme"/>
    <property type="match status" value="1"/>
</dbReference>
<protein>
    <recommendedName>
        <fullName evidence="11">DNA ligase</fullName>
        <ecNumber evidence="11">6.5.1.2</ecNumber>
    </recommendedName>
    <alternativeName>
        <fullName evidence="11">Polydeoxyribonucleotide synthase [NAD(+)]</fullName>
    </alternativeName>
</protein>
<name>A0ABS1HF87_9BACT</name>
<dbReference type="SUPFAM" id="SSF56091">
    <property type="entry name" value="DNA ligase/mRNA capping enzyme, catalytic domain"/>
    <property type="match status" value="1"/>
</dbReference>
<keyword evidence="6 11" id="KW-0862">Zinc</keyword>
<evidence type="ECO:0000256" key="4">
    <source>
        <dbReference type="ARBA" id="ARBA00022723"/>
    </source>
</evidence>
<dbReference type="PANTHER" id="PTHR23389:SF9">
    <property type="entry name" value="DNA LIGASE"/>
    <property type="match status" value="1"/>
</dbReference>
<evidence type="ECO:0000259" key="12">
    <source>
        <dbReference type="PROSITE" id="PS50172"/>
    </source>
</evidence>
<organism evidence="13 14">
    <name type="scientific">Carboxylicivirga marina</name>
    <dbReference type="NCBI Taxonomy" id="2800988"/>
    <lineage>
        <taxon>Bacteria</taxon>
        <taxon>Pseudomonadati</taxon>
        <taxon>Bacteroidota</taxon>
        <taxon>Bacteroidia</taxon>
        <taxon>Marinilabiliales</taxon>
        <taxon>Marinilabiliaceae</taxon>
        <taxon>Carboxylicivirga</taxon>
    </lineage>
</organism>
<keyword evidence="7 11" id="KW-0460">Magnesium</keyword>
<dbReference type="InterPro" id="IPR033136">
    <property type="entry name" value="DNA_ligase_CS"/>
</dbReference>
<keyword evidence="2 11" id="KW-0436">Ligase</keyword>
<dbReference type="InterPro" id="IPR013840">
    <property type="entry name" value="DNAligase_N"/>
</dbReference>
<gene>
    <name evidence="11 13" type="primary">ligA</name>
    <name evidence="13" type="ORF">JIV24_03235</name>
</gene>
<feature type="binding site" evidence="11">
    <location>
        <position position="427"/>
    </location>
    <ligand>
        <name>Zn(2+)</name>
        <dbReference type="ChEBI" id="CHEBI:29105"/>
    </ligand>
</feature>
<dbReference type="Gene3D" id="1.10.150.20">
    <property type="entry name" value="5' to 3' exonuclease, C-terminal subdomain"/>
    <property type="match status" value="2"/>
</dbReference>
<keyword evidence="5 11" id="KW-0227">DNA damage</keyword>